<evidence type="ECO:0000313" key="2">
    <source>
        <dbReference type="EMBL" id="KIR64790.1"/>
    </source>
</evidence>
<evidence type="ECO:0000256" key="1">
    <source>
        <dbReference type="SAM" id="MobiDB-lite"/>
    </source>
</evidence>
<feature type="compositionally biased region" description="Basic and acidic residues" evidence="1">
    <location>
        <begin position="197"/>
        <end position="220"/>
    </location>
</feature>
<proteinExistence type="predicted"/>
<name>A0A0D0X5K4_9ACTN</name>
<feature type="compositionally biased region" description="Polar residues" evidence="1">
    <location>
        <begin position="1"/>
        <end position="14"/>
    </location>
</feature>
<accession>A0A0D0X5K4</accession>
<dbReference type="RefSeq" id="WP_043961534.1">
    <property type="nucleotide sequence ID" value="NZ_JBEZEP010000007.1"/>
</dbReference>
<dbReference type="GeneID" id="301303347"/>
<comment type="caution">
    <text evidence="2">The sequence shown here is derived from an EMBL/GenBank/DDBJ whole genome shotgun (WGS) entry which is preliminary data.</text>
</comment>
<dbReference type="Proteomes" id="UP000032254">
    <property type="component" value="Unassembled WGS sequence"/>
</dbReference>
<organism evidence="2 3">
    <name type="scientific">Micromonospora haikouensis</name>
    <dbReference type="NCBI Taxonomy" id="686309"/>
    <lineage>
        <taxon>Bacteria</taxon>
        <taxon>Bacillati</taxon>
        <taxon>Actinomycetota</taxon>
        <taxon>Actinomycetes</taxon>
        <taxon>Micromonosporales</taxon>
        <taxon>Micromonosporaceae</taxon>
        <taxon>Micromonospora</taxon>
    </lineage>
</organism>
<feature type="region of interest" description="Disordered" evidence="1">
    <location>
        <begin position="192"/>
        <end position="231"/>
    </location>
</feature>
<dbReference type="OrthoDB" id="4808431at2"/>
<keyword evidence="3" id="KW-1185">Reference proteome</keyword>
<dbReference type="EMBL" id="JXSX01000001">
    <property type="protein sequence ID" value="KIR64790.1"/>
    <property type="molecule type" value="Genomic_DNA"/>
</dbReference>
<dbReference type="AlphaFoldDB" id="A0A0D0X5K4"/>
<dbReference type="InterPro" id="IPR038287">
    <property type="entry name" value="Cse2_sf"/>
</dbReference>
<evidence type="ECO:0000313" key="3">
    <source>
        <dbReference type="Proteomes" id="UP000032254"/>
    </source>
</evidence>
<dbReference type="Gene3D" id="1.10.520.40">
    <property type="entry name" value="CRISPR-associated protein Cse2"/>
    <property type="match status" value="1"/>
</dbReference>
<sequence>MTVTAPADNETQSPEPKRYARRRKPFGGHVATRVAVLQDGYLREESFAIAALARLRGVVGREPGEDFTILEQTRVAEKYLGDRLGDEPTHTERAMHTALTLYAVHQQSIRDTPMHQDGIGLGRAVSLLCSDPDRAAAVRRRFAALGTATSYAAVTTHLRSLIRLLRDHRIALDYGVLADDLVELQKPWGPAQVRGRWGRDFYRQPEPGDRQGDDSTDSKADSAPAGAPSEE</sequence>
<dbReference type="CDD" id="cd09731">
    <property type="entry name" value="Cse2_I-E"/>
    <property type="match status" value="1"/>
</dbReference>
<dbReference type="NCBIfam" id="TIGR02548">
    <property type="entry name" value="casB_cse2"/>
    <property type="match status" value="1"/>
</dbReference>
<dbReference type="PATRIC" id="fig|47853.6.peg.873"/>
<reference evidence="2 3" key="1">
    <citation type="submission" date="2015-01" db="EMBL/GenBank/DDBJ databases">
        <title>Sequencing and annotation of Micromonospora carbonacea strain JXNU-1 genome.</title>
        <authorList>
            <person name="Long Z."/>
            <person name="Huang Y."/>
            <person name="Jiang Y."/>
        </authorList>
    </citation>
    <scope>NUCLEOTIDE SEQUENCE [LARGE SCALE GENOMIC DNA]</scope>
    <source>
        <strain evidence="2 3">JXNU-1</strain>
    </source>
</reference>
<dbReference type="Pfam" id="PF09485">
    <property type="entry name" value="CRISPR_Cse2"/>
    <property type="match status" value="1"/>
</dbReference>
<gene>
    <name evidence="2" type="ORF">TK50_04090</name>
</gene>
<protein>
    <submittedName>
        <fullName evidence="2">CRISPR-associated protein Cse2</fullName>
    </submittedName>
</protein>
<dbReference type="InterPro" id="IPR013382">
    <property type="entry name" value="CRISPR-assoc_prot_Cse2"/>
</dbReference>
<feature type="region of interest" description="Disordered" evidence="1">
    <location>
        <begin position="1"/>
        <end position="24"/>
    </location>
</feature>